<evidence type="ECO:0000259" key="1">
    <source>
        <dbReference type="Pfam" id="PF00561"/>
    </source>
</evidence>
<dbReference type="InterPro" id="IPR029058">
    <property type="entry name" value="AB_hydrolase_fold"/>
</dbReference>
<dbReference type="Pfam" id="PF00561">
    <property type="entry name" value="Abhydrolase_1"/>
    <property type="match status" value="1"/>
</dbReference>
<sequence>MLDFIHRKGPAVLWTAALVAAAVASYGATPHLRETFFVGGEYADDGEGGHVIQGQMYVEHLTPATGHEAQPYPIIFIHGATRTGIDWLTKPDGQPGWADHFLARGYECYLVDLPYQGRSVVAPTEQPLRHFSAEVAAQRFTAPEKFDLWPQAALHTRWPGPTGQMGGDPFFDQLLASGNYLIDNATFQQTAARAAMAALLDRVAAQPVVLLGHSNGGATLWATADARPGRVAAVVGLEPLGPPFRNEAPGTVEDARAWGLTDIPVAYEPPVAHPAVDLVKVAHAPSPNDTTAPPPDDGMRANCTLQAEPGARRWANLAGLPVLVVTGQASYHARYDWCSVAFLRQVGVEARHLLLESVGITGNGHFMFMETNSEDIAEQVVGWLASGFGGKSLGN</sequence>
<evidence type="ECO:0000313" key="2">
    <source>
        <dbReference type="EMBL" id="KAK7757441.1"/>
    </source>
</evidence>
<accession>A0AAN9V1F2</accession>
<dbReference type="Gene3D" id="3.40.50.1820">
    <property type="entry name" value="alpha/beta hydrolase"/>
    <property type="match status" value="1"/>
</dbReference>
<dbReference type="InterPro" id="IPR000073">
    <property type="entry name" value="AB_hydrolase_1"/>
</dbReference>
<dbReference type="PANTHER" id="PTHR43194">
    <property type="entry name" value="HYDROLASE ALPHA/BETA FOLD FAMILY"/>
    <property type="match status" value="1"/>
</dbReference>
<dbReference type="SUPFAM" id="SSF53474">
    <property type="entry name" value="alpha/beta-Hydrolases"/>
    <property type="match status" value="1"/>
</dbReference>
<dbReference type="EMBL" id="JAKJXP020000002">
    <property type="protein sequence ID" value="KAK7757441.1"/>
    <property type="molecule type" value="Genomic_DNA"/>
</dbReference>
<name>A0AAN9V1F2_9PEZI</name>
<dbReference type="CDD" id="cd12809">
    <property type="entry name" value="Esterase_713_like-2"/>
    <property type="match status" value="1"/>
</dbReference>
<keyword evidence="3" id="KW-1185">Reference proteome</keyword>
<organism evidence="2 3">
    <name type="scientific">Diatrype stigma</name>
    <dbReference type="NCBI Taxonomy" id="117547"/>
    <lineage>
        <taxon>Eukaryota</taxon>
        <taxon>Fungi</taxon>
        <taxon>Dikarya</taxon>
        <taxon>Ascomycota</taxon>
        <taxon>Pezizomycotina</taxon>
        <taxon>Sordariomycetes</taxon>
        <taxon>Xylariomycetidae</taxon>
        <taxon>Xylariales</taxon>
        <taxon>Diatrypaceae</taxon>
        <taxon>Diatrype</taxon>
    </lineage>
</organism>
<dbReference type="Proteomes" id="UP001320420">
    <property type="component" value="Unassembled WGS sequence"/>
</dbReference>
<evidence type="ECO:0000313" key="3">
    <source>
        <dbReference type="Proteomes" id="UP001320420"/>
    </source>
</evidence>
<reference evidence="2 3" key="1">
    <citation type="submission" date="2024-02" db="EMBL/GenBank/DDBJ databases">
        <title>De novo assembly and annotation of 12 fungi associated with fruit tree decline syndrome in Ontario, Canada.</title>
        <authorList>
            <person name="Sulman M."/>
            <person name="Ellouze W."/>
            <person name="Ilyukhin E."/>
        </authorList>
    </citation>
    <scope>NUCLEOTIDE SEQUENCE [LARGE SCALE GENOMIC DNA]</scope>
    <source>
        <strain evidence="2 3">M11/M66-122</strain>
    </source>
</reference>
<feature type="domain" description="AB hydrolase-1" evidence="1">
    <location>
        <begin position="72"/>
        <end position="245"/>
    </location>
</feature>
<dbReference type="PANTHER" id="PTHR43194:SF4">
    <property type="entry name" value="AB HYDROLASE-1 DOMAIN-CONTAINING PROTEIN"/>
    <property type="match status" value="1"/>
</dbReference>
<dbReference type="AlphaFoldDB" id="A0AAN9V1F2"/>
<dbReference type="InterPro" id="IPR050228">
    <property type="entry name" value="Carboxylesterase_BioH"/>
</dbReference>
<protein>
    <recommendedName>
        <fullName evidence="1">AB hydrolase-1 domain-containing protein</fullName>
    </recommendedName>
</protein>
<proteinExistence type="predicted"/>
<comment type="caution">
    <text evidence="2">The sequence shown here is derived from an EMBL/GenBank/DDBJ whole genome shotgun (WGS) entry which is preliminary data.</text>
</comment>
<gene>
    <name evidence="2" type="ORF">SLS62_000456</name>
</gene>